<accession>A0A5N6Z6X8</accession>
<dbReference type="OrthoDB" id="4760831at2759"/>
<protein>
    <recommendedName>
        <fullName evidence="3">Caspase domain-containing protein</fullName>
    </recommendedName>
</protein>
<keyword evidence="2" id="KW-1185">Reference proteome</keyword>
<evidence type="ECO:0000313" key="1">
    <source>
        <dbReference type="EMBL" id="KAE8353385.1"/>
    </source>
</evidence>
<evidence type="ECO:0000313" key="2">
    <source>
        <dbReference type="Proteomes" id="UP000327118"/>
    </source>
</evidence>
<name>A0A5N6Z6X8_9EURO</name>
<reference evidence="2" key="1">
    <citation type="submission" date="2019-04" db="EMBL/GenBank/DDBJ databases">
        <title>Friends and foes A comparative genomics studyof 23 Aspergillus species from section Flavi.</title>
        <authorList>
            <consortium name="DOE Joint Genome Institute"/>
            <person name="Kjaerbolling I."/>
            <person name="Vesth T."/>
            <person name="Frisvad J.C."/>
            <person name="Nybo J.L."/>
            <person name="Theobald S."/>
            <person name="Kildgaard S."/>
            <person name="Isbrandt T."/>
            <person name="Kuo A."/>
            <person name="Sato A."/>
            <person name="Lyhne E.K."/>
            <person name="Kogle M.E."/>
            <person name="Wiebenga A."/>
            <person name="Kun R.S."/>
            <person name="Lubbers R.J."/>
            <person name="Makela M.R."/>
            <person name="Barry K."/>
            <person name="Chovatia M."/>
            <person name="Clum A."/>
            <person name="Daum C."/>
            <person name="Haridas S."/>
            <person name="He G."/>
            <person name="LaButti K."/>
            <person name="Lipzen A."/>
            <person name="Mondo S."/>
            <person name="Riley R."/>
            <person name="Salamov A."/>
            <person name="Simmons B.A."/>
            <person name="Magnuson J.K."/>
            <person name="Henrissat B."/>
            <person name="Mortensen U.H."/>
            <person name="Larsen T.O."/>
            <person name="Devries R.P."/>
            <person name="Grigoriev I.V."/>
            <person name="Machida M."/>
            <person name="Baker S.E."/>
            <person name="Andersen M.R."/>
        </authorList>
    </citation>
    <scope>NUCLEOTIDE SEQUENCE [LARGE SCALE GENOMIC DNA]</scope>
    <source>
        <strain evidence="2">CBS 553.77</strain>
    </source>
</reference>
<evidence type="ECO:0008006" key="3">
    <source>
        <dbReference type="Google" id="ProtNLM"/>
    </source>
</evidence>
<proteinExistence type="predicted"/>
<sequence>MAHNYITRAVHALNHESSFREAVKSIDQAVGRALPSNKRYDCVRVLTLKWDNDDLGLDDIEAELLRLFQNRFHYATDSVVIPSSSVRDATLAIRGKLQALISQYDTPTTLFIIVYEGHSDVNLKQAVSPIQIMGAVYQGATSIPWAFVEADLATIVHADVFIMLDSCFSTGAAMGPTAYEYLAASAFESPAAANIDLSLTHRFIDLLNELETQEITVAQVHAKLVRKANHAESCLLYTPVHVASEQKPSVTLHPLQGLSREVASLRKTGELADGKVLVSVLVKGKTSIPNVEQWINWLATSIPEDVADIKIEAVFESKSSLCLLTMPIAVWDMVKYDESYSFVAFVESHNILERSLPASPDVGVLGSRAGNVPVRNRGKR</sequence>
<dbReference type="AlphaFoldDB" id="A0A5N6Z6X8"/>
<dbReference type="Proteomes" id="UP000327118">
    <property type="component" value="Unassembled WGS sequence"/>
</dbReference>
<organism evidence="1 2">
    <name type="scientific">Aspergillus coremiiformis</name>
    <dbReference type="NCBI Taxonomy" id="138285"/>
    <lineage>
        <taxon>Eukaryota</taxon>
        <taxon>Fungi</taxon>
        <taxon>Dikarya</taxon>
        <taxon>Ascomycota</taxon>
        <taxon>Pezizomycotina</taxon>
        <taxon>Eurotiomycetes</taxon>
        <taxon>Eurotiomycetidae</taxon>
        <taxon>Eurotiales</taxon>
        <taxon>Aspergillaceae</taxon>
        <taxon>Aspergillus</taxon>
        <taxon>Aspergillus subgen. Circumdati</taxon>
    </lineage>
</organism>
<gene>
    <name evidence="1" type="ORF">BDV28DRAFT_133226</name>
</gene>
<dbReference type="EMBL" id="ML739099">
    <property type="protein sequence ID" value="KAE8353385.1"/>
    <property type="molecule type" value="Genomic_DNA"/>
</dbReference>